<proteinExistence type="predicted"/>
<name>A0A7J7G7I8_CAMSI</name>
<evidence type="ECO:0000313" key="3">
    <source>
        <dbReference type="Proteomes" id="UP000593564"/>
    </source>
</evidence>
<dbReference type="InterPro" id="IPR015915">
    <property type="entry name" value="Kelch-typ_b-propeller"/>
</dbReference>
<feature type="region of interest" description="Disordered" evidence="1">
    <location>
        <begin position="165"/>
        <end position="186"/>
    </location>
</feature>
<feature type="region of interest" description="Disordered" evidence="1">
    <location>
        <begin position="49"/>
        <end position="98"/>
    </location>
</feature>
<organism evidence="2 3">
    <name type="scientific">Camellia sinensis</name>
    <name type="common">Tea plant</name>
    <name type="synonym">Thea sinensis</name>
    <dbReference type="NCBI Taxonomy" id="4442"/>
    <lineage>
        <taxon>Eukaryota</taxon>
        <taxon>Viridiplantae</taxon>
        <taxon>Streptophyta</taxon>
        <taxon>Embryophyta</taxon>
        <taxon>Tracheophyta</taxon>
        <taxon>Spermatophyta</taxon>
        <taxon>Magnoliopsida</taxon>
        <taxon>eudicotyledons</taxon>
        <taxon>Gunneridae</taxon>
        <taxon>Pentapetalae</taxon>
        <taxon>asterids</taxon>
        <taxon>Ericales</taxon>
        <taxon>Theaceae</taxon>
        <taxon>Camellia</taxon>
    </lineage>
</organism>
<gene>
    <name evidence="2" type="ORF">HYC85_024113</name>
</gene>
<keyword evidence="3" id="KW-1185">Reference proteome</keyword>
<sequence>MGLRRCNDDGNEMVSDNRDEMVRDGERWFRGLLFVCNFRELRSQKSTPAVTLTPAQKQHQFKNCKRNNSSLRQKQRSKQSEIQPQATTKKQSKEKSRKKTLRLCLASYGGSSASYSVLPFKSIGSSNQSSQLQKIQFPSSDGDCFGMACGVVGSNLYFCGGQRRQQESSNSDTKGKPAAPLSSYPRYSLHDYNPKVFTLDLANSANSETIEASEVDVFADQKKKKSEVDVMFSGMASPLIIVVERKLYVLAGTPVSMLPECPFVVLDSETNTWEKLPSPPFLTPDSKFFQDPQFRAYVVIGNKIHVSTSSSSFTFDTAAKEWAPCTFFGVDHHLDIRYPTHFEWMTYPLNNDKDKQGSGFPFDFDGGAVMYDEDVLICFVPSKGVVAYELVDGKVINPEVLKRLKIPLDVTFAYLADFGKGSFDLLTVSNVDQPKQHCQICIGSFQVSKVKSGLRKIKFLKVEKLTPPTEQLPADKIWRPIGCFVV</sequence>
<reference evidence="3" key="1">
    <citation type="journal article" date="2020" name="Nat. Commun.">
        <title>Genome assembly of wild tea tree DASZ reveals pedigree and selection history of tea varieties.</title>
        <authorList>
            <person name="Zhang W."/>
            <person name="Zhang Y."/>
            <person name="Qiu H."/>
            <person name="Guo Y."/>
            <person name="Wan H."/>
            <person name="Zhang X."/>
            <person name="Scossa F."/>
            <person name="Alseekh S."/>
            <person name="Zhang Q."/>
            <person name="Wang P."/>
            <person name="Xu L."/>
            <person name="Schmidt M.H."/>
            <person name="Jia X."/>
            <person name="Li D."/>
            <person name="Zhu A."/>
            <person name="Guo F."/>
            <person name="Chen W."/>
            <person name="Ni D."/>
            <person name="Usadel B."/>
            <person name="Fernie A.R."/>
            <person name="Wen W."/>
        </authorList>
    </citation>
    <scope>NUCLEOTIDE SEQUENCE [LARGE SCALE GENOMIC DNA]</scope>
    <source>
        <strain evidence="3">cv. G240</strain>
    </source>
</reference>
<dbReference type="SUPFAM" id="SSF117281">
    <property type="entry name" value="Kelch motif"/>
    <property type="match status" value="1"/>
</dbReference>
<evidence type="ECO:0000313" key="2">
    <source>
        <dbReference type="EMBL" id="KAF5936607.1"/>
    </source>
</evidence>
<reference evidence="2 3" key="2">
    <citation type="submission" date="2020-07" db="EMBL/GenBank/DDBJ databases">
        <title>Genome assembly of wild tea tree DASZ reveals pedigree and selection history of tea varieties.</title>
        <authorList>
            <person name="Zhang W."/>
        </authorList>
    </citation>
    <scope>NUCLEOTIDE SEQUENCE [LARGE SCALE GENOMIC DNA]</scope>
    <source>
        <strain evidence="3">cv. G240</strain>
        <tissue evidence="2">Leaf</tissue>
    </source>
</reference>
<protein>
    <submittedName>
        <fullName evidence="2">Uncharacterized protein</fullName>
    </submittedName>
</protein>
<dbReference type="InterPro" id="IPR012871">
    <property type="entry name" value="DUF1668_ORYSA"/>
</dbReference>
<dbReference type="Pfam" id="PF07893">
    <property type="entry name" value="DUF1668"/>
    <property type="match status" value="1"/>
</dbReference>
<comment type="caution">
    <text evidence="2">The sequence shown here is derived from an EMBL/GenBank/DDBJ whole genome shotgun (WGS) entry which is preliminary data.</text>
</comment>
<accession>A0A7J7G7I8</accession>
<evidence type="ECO:0000256" key="1">
    <source>
        <dbReference type="SAM" id="MobiDB-lite"/>
    </source>
</evidence>
<dbReference type="AlphaFoldDB" id="A0A7J7G7I8"/>
<feature type="compositionally biased region" description="Polar residues" evidence="1">
    <location>
        <begin position="49"/>
        <end position="58"/>
    </location>
</feature>
<dbReference type="Gene3D" id="2.120.10.80">
    <property type="entry name" value="Kelch-type beta propeller"/>
    <property type="match status" value="1"/>
</dbReference>
<dbReference type="Proteomes" id="UP000593564">
    <property type="component" value="Unassembled WGS sequence"/>
</dbReference>
<dbReference type="EMBL" id="JACBKZ010000012">
    <property type="protein sequence ID" value="KAF5936607.1"/>
    <property type="molecule type" value="Genomic_DNA"/>
</dbReference>